<dbReference type="Pfam" id="PF00858">
    <property type="entry name" value="ASC"/>
    <property type="match status" value="1"/>
</dbReference>
<dbReference type="PANTHER" id="PTHR11690:SF175">
    <property type="entry name" value="PICKPOCKET 13-RELATED"/>
    <property type="match status" value="1"/>
</dbReference>
<accession>B4I2C0</accession>
<feature type="transmembrane region" description="Helical" evidence="13">
    <location>
        <begin position="245"/>
        <end position="272"/>
    </location>
</feature>
<dbReference type="GO" id="GO:0043695">
    <property type="term" value="P:detection of pheromone"/>
    <property type="evidence" value="ECO:0007669"/>
    <property type="project" value="EnsemblMetazoa"/>
</dbReference>
<organism evidence="15">
    <name type="scientific">Drosophila sechellia</name>
    <name type="common">Fruit fly</name>
    <dbReference type="NCBI Taxonomy" id="7238"/>
    <lineage>
        <taxon>Eukaryota</taxon>
        <taxon>Metazoa</taxon>
        <taxon>Ecdysozoa</taxon>
        <taxon>Arthropoda</taxon>
        <taxon>Hexapoda</taxon>
        <taxon>Insecta</taxon>
        <taxon>Pterygota</taxon>
        <taxon>Neoptera</taxon>
        <taxon>Endopterygota</taxon>
        <taxon>Diptera</taxon>
        <taxon>Brachycera</taxon>
        <taxon>Muscomorpha</taxon>
        <taxon>Ephydroidea</taxon>
        <taxon>Drosophilidae</taxon>
        <taxon>Drosophila</taxon>
        <taxon>Sophophora</taxon>
    </lineage>
</organism>
<evidence type="ECO:0000256" key="11">
    <source>
        <dbReference type="ARBA" id="ARBA00023303"/>
    </source>
</evidence>
<evidence type="ECO:0000256" key="8">
    <source>
        <dbReference type="ARBA" id="ARBA00023065"/>
    </source>
</evidence>
<evidence type="ECO:0000256" key="3">
    <source>
        <dbReference type="ARBA" id="ARBA00022448"/>
    </source>
</evidence>
<dbReference type="Gene3D" id="2.60.470.10">
    <property type="entry name" value="Acid-sensing ion channels like domains"/>
    <property type="match status" value="1"/>
</dbReference>
<dbReference type="GO" id="GO:0035194">
    <property type="term" value="P:regulatory ncRNA-mediated post-transcriptional gene silencing"/>
    <property type="evidence" value="ECO:0007669"/>
    <property type="project" value="EnsemblMetazoa"/>
</dbReference>
<evidence type="ECO:0000313" key="15">
    <source>
        <dbReference type="Proteomes" id="UP000001292"/>
    </source>
</evidence>
<evidence type="ECO:0000256" key="6">
    <source>
        <dbReference type="ARBA" id="ARBA00022989"/>
    </source>
</evidence>
<keyword evidence="9 13" id="KW-0472">Membrane</keyword>
<evidence type="ECO:0000313" key="14">
    <source>
        <dbReference type="EMBL" id="EDW53915.1"/>
    </source>
</evidence>
<evidence type="ECO:0000256" key="5">
    <source>
        <dbReference type="ARBA" id="ARBA00022692"/>
    </source>
</evidence>
<dbReference type="STRING" id="7238.B4I2C0"/>
<evidence type="ECO:0000256" key="4">
    <source>
        <dbReference type="ARBA" id="ARBA00022461"/>
    </source>
</evidence>
<dbReference type="GO" id="GO:0015280">
    <property type="term" value="F:ligand-gated sodium channel activity"/>
    <property type="evidence" value="ECO:0007669"/>
    <property type="project" value="TreeGrafter"/>
</dbReference>
<dbReference type="Gene3D" id="1.10.287.770">
    <property type="entry name" value="YojJ-like"/>
    <property type="match status" value="1"/>
</dbReference>
<evidence type="ECO:0000256" key="12">
    <source>
        <dbReference type="RuleBase" id="RU000679"/>
    </source>
</evidence>
<keyword evidence="4 12" id="KW-0894">Sodium channel</keyword>
<dbReference type="InterPro" id="IPR001873">
    <property type="entry name" value="ENaC"/>
</dbReference>
<dbReference type="HOGENOM" id="CLU_024950_2_1_1"/>
<proteinExistence type="inferred from homology"/>
<evidence type="ECO:0000256" key="10">
    <source>
        <dbReference type="ARBA" id="ARBA00023201"/>
    </source>
</evidence>
<evidence type="ECO:0000256" key="1">
    <source>
        <dbReference type="ARBA" id="ARBA00004141"/>
    </source>
</evidence>
<reference evidence="14 15" key="1">
    <citation type="journal article" date="2007" name="Nature">
        <title>Evolution of genes and genomes on the Drosophila phylogeny.</title>
        <authorList>
            <consortium name="Drosophila 12 Genomes Consortium"/>
            <person name="Clark A.G."/>
            <person name="Eisen M.B."/>
            <person name="Smith D.R."/>
            <person name="Bergman C.M."/>
            <person name="Oliver B."/>
            <person name="Markow T.A."/>
            <person name="Kaufman T.C."/>
            <person name="Kellis M."/>
            <person name="Gelbart W."/>
            <person name="Iyer V.N."/>
            <person name="Pollard D.A."/>
            <person name="Sackton T.B."/>
            <person name="Larracuente A.M."/>
            <person name="Singh N.D."/>
            <person name="Abad J.P."/>
            <person name="Abt D.N."/>
            <person name="Adryan B."/>
            <person name="Aguade M."/>
            <person name="Akashi H."/>
            <person name="Anderson W.W."/>
            <person name="Aquadro C.F."/>
            <person name="Ardell D.H."/>
            <person name="Arguello R."/>
            <person name="Artieri C.G."/>
            <person name="Barbash D.A."/>
            <person name="Barker D."/>
            <person name="Barsanti P."/>
            <person name="Batterham P."/>
            <person name="Batzoglou S."/>
            <person name="Begun D."/>
            <person name="Bhutkar A."/>
            <person name="Blanco E."/>
            <person name="Bosak S.A."/>
            <person name="Bradley R.K."/>
            <person name="Brand A.D."/>
            <person name="Brent M.R."/>
            <person name="Brooks A.N."/>
            <person name="Brown R.H."/>
            <person name="Butlin R.K."/>
            <person name="Caggese C."/>
            <person name="Calvi B.R."/>
            <person name="Bernardo de Carvalho A."/>
            <person name="Caspi A."/>
            <person name="Castrezana S."/>
            <person name="Celniker S.E."/>
            <person name="Chang J.L."/>
            <person name="Chapple C."/>
            <person name="Chatterji S."/>
            <person name="Chinwalla A."/>
            <person name="Civetta A."/>
            <person name="Clifton S.W."/>
            <person name="Comeron J.M."/>
            <person name="Costello J.C."/>
            <person name="Coyne J.A."/>
            <person name="Daub J."/>
            <person name="David R.G."/>
            <person name="Delcher A.L."/>
            <person name="Delehaunty K."/>
            <person name="Do C.B."/>
            <person name="Ebling H."/>
            <person name="Edwards K."/>
            <person name="Eickbush T."/>
            <person name="Evans J.D."/>
            <person name="Filipski A."/>
            <person name="Findeiss S."/>
            <person name="Freyhult E."/>
            <person name="Fulton L."/>
            <person name="Fulton R."/>
            <person name="Garcia A.C."/>
            <person name="Gardiner A."/>
            <person name="Garfield D.A."/>
            <person name="Garvin B.E."/>
            <person name="Gibson G."/>
            <person name="Gilbert D."/>
            <person name="Gnerre S."/>
            <person name="Godfrey J."/>
            <person name="Good R."/>
            <person name="Gotea V."/>
            <person name="Gravely B."/>
            <person name="Greenberg A.J."/>
            <person name="Griffiths-Jones S."/>
            <person name="Gross S."/>
            <person name="Guigo R."/>
            <person name="Gustafson E.A."/>
            <person name="Haerty W."/>
            <person name="Hahn M.W."/>
            <person name="Halligan D.L."/>
            <person name="Halpern A.L."/>
            <person name="Halter G.M."/>
            <person name="Han M.V."/>
            <person name="Heger A."/>
            <person name="Hillier L."/>
            <person name="Hinrichs A.S."/>
            <person name="Holmes I."/>
            <person name="Hoskins R.A."/>
            <person name="Hubisz M.J."/>
            <person name="Hultmark D."/>
            <person name="Huntley M.A."/>
            <person name="Jaffe D.B."/>
            <person name="Jagadeeshan S."/>
            <person name="Jeck W.R."/>
            <person name="Johnson J."/>
            <person name="Jones C.D."/>
            <person name="Jordan W.C."/>
            <person name="Karpen G.H."/>
            <person name="Kataoka E."/>
            <person name="Keightley P.D."/>
            <person name="Kheradpour P."/>
            <person name="Kirkness E.F."/>
            <person name="Koerich L.B."/>
            <person name="Kristiansen K."/>
            <person name="Kudrna D."/>
            <person name="Kulathinal R.J."/>
            <person name="Kumar S."/>
            <person name="Kwok R."/>
            <person name="Lander E."/>
            <person name="Langley C.H."/>
            <person name="Lapoint R."/>
            <person name="Lazzaro B.P."/>
            <person name="Lee S.J."/>
            <person name="Levesque L."/>
            <person name="Li R."/>
            <person name="Lin C.F."/>
            <person name="Lin M.F."/>
            <person name="Lindblad-Toh K."/>
            <person name="Llopart A."/>
            <person name="Long M."/>
            <person name="Low L."/>
            <person name="Lozovsky E."/>
            <person name="Lu J."/>
            <person name="Luo M."/>
            <person name="Machado C.A."/>
            <person name="Makalowski W."/>
            <person name="Marzo M."/>
            <person name="Matsuda M."/>
            <person name="Matzkin L."/>
            <person name="McAllister B."/>
            <person name="McBride C.S."/>
            <person name="McKernan B."/>
            <person name="McKernan K."/>
            <person name="Mendez-Lago M."/>
            <person name="Minx P."/>
            <person name="Mollenhauer M.U."/>
            <person name="Montooth K."/>
            <person name="Mount S.M."/>
            <person name="Mu X."/>
            <person name="Myers E."/>
            <person name="Negre B."/>
            <person name="Newfeld S."/>
            <person name="Nielsen R."/>
            <person name="Noor M.A."/>
            <person name="O'Grady P."/>
            <person name="Pachter L."/>
            <person name="Papaceit M."/>
            <person name="Parisi M.J."/>
            <person name="Parisi M."/>
            <person name="Parts L."/>
            <person name="Pedersen J.S."/>
            <person name="Pesole G."/>
            <person name="Phillippy A.M."/>
            <person name="Ponting C.P."/>
            <person name="Pop M."/>
            <person name="Porcelli D."/>
            <person name="Powell J.R."/>
            <person name="Prohaska S."/>
            <person name="Pruitt K."/>
            <person name="Puig M."/>
            <person name="Quesneville H."/>
            <person name="Ram K.R."/>
            <person name="Rand D."/>
            <person name="Rasmussen M.D."/>
            <person name="Reed L.K."/>
            <person name="Reenan R."/>
            <person name="Reily A."/>
            <person name="Remington K.A."/>
            <person name="Rieger T.T."/>
            <person name="Ritchie M.G."/>
            <person name="Robin C."/>
            <person name="Rogers Y.H."/>
            <person name="Rohde C."/>
            <person name="Rozas J."/>
            <person name="Rubenfield M.J."/>
            <person name="Ruiz A."/>
            <person name="Russo S."/>
            <person name="Salzberg S.L."/>
            <person name="Sanchez-Gracia A."/>
            <person name="Saranga D.J."/>
            <person name="Sato H."/>
            <person name="Schaeffer S.W."/>
            <person name="Schatz M.C."/>
            <person name="Schlenke T."/>
            <person name="Schwartz R."/>
            <person name="Segarra C."/>
            <person name="Singh R.S."/>
            <person name="Sirot L."/>
            <person name="Sirota M."/>
            <person name="Sisneros N.B."/>
            <person name="Smith C.D."/>
            <person name="Smith T.F."/>
            <person name="Spieth J."/>
            <person name="Stage D.E."/>
            <person name="Stark A."/>
            <person name="Stephan W."/>
            <person name="Strausberg R.L."/>
            <person name="Strempel S."/>
            <person name="Sturgill D."/>
            <person name="Sutton G."/>
            <person name="Sutton G.G."/>
            <person name="Tao W."/>
            <person name="Teichmann S."/>
            <person name="Tobari Y.N."/>
            <person name="Tomimura Y."/>
            <person name="Tsolas J.M."/>
            <person name="Valente V.L."/>
            <person name="Venter E."/>
            <person name="Venter J.C."/>
            <person name="Vicario S."/>
            <person name="Vieira F.G."/>
            <person name="Vilella A.J."/>
            <person name="Villasante A."/>
            <person name="Walenz B."/>
            <person name="Wang J."/>
            <person name="Wasserman M."/>
            <person name="Watts T."/>
            <person name="Wilson D."/>
            <person name="Wilson R.K."/>
            <person name="Wing R.A."/>
            <person name="Wolfner M.F."/>
            <person name="Wong A."/>
            <person name="Wong G.K."/>
            <person name="Wu C.I."/>
            <person name="Wu G."/>
            <person name="Yamamoto D."/>
            <person name="Yang H.P."/>
            <person name="Yang S.P."/>
            <person name="Yorke J.A."/>
            <person name="Yoshida K."/>
            <person name="Zdobnov E."/>
            <person name="Zhang P."/>
            <person name="Zhang Y."/>
            <person name="Zimin A.V."/>
            <person name="Baldwin J."/>
            <person name="Abdouelleil A."/>
            <person name="Abdulkadir J."/>
            <person name="Abebe A."/>
            <person name="Abera B."/>
            <person name="Abreu J."/>
            <person name="Acer S.C."/>
            <person name="Aftuck L."/>
            <person name="Alexander A."/>
            <person name="An P."/>
            <person name="Anderson E."/>
            <person name="Anderson S."/>
            <person name="Arachi H."/>
            <person name="Azer M."/>
            <person name="Bachantsang P."/>
            <person name="Barry A."/>
            <person name="Bayul T."/>
            <person name="Berlin A."/>
            <person name="Bessette D."/>
            <person name="Bloom T."/>
            <person name="Blye J."/>
            <person name="Boguslavskiy L."/>
            <person name="Bonnet C."/>
            <person name="Boukhgalter B."/>
            <person name="Bourzgui I."/>
            <person name="Brown A."/>
            <person name="Cahill P."/>
            <person name="Channer S."/>
            <person name="Cheshatsang Y."/>
            <person name="Chuda L."/>
            <person name="Citroen M."/>
            <person name="Collymore A."/>
            <person name="Cooke P."/>
            <person name="Costello M."/>
            <person name="D'Aco K."/>
            <person name="Daza R."/>
            <person name="De Haan G."/>
            <person name="DeGray S."/>
            <person name="DeMaso C."/>
            <person name="Dhargay N."/>
            <person name="Dooley K."/>
            <person name="Dooley E."/>
            <person name="Doricent M."/>
            <person name="Dorje P."/>
            <person name="Dorjee K."/>
            <person name="Dupes A."/>
            <person name="Elong R."/>
            <person name="Falk J."/>
            <person name="Farina A."/>
            <person name="Faro S."/>
            <person name="Ferguson D."/>
            <person name="Fisher S."/>
            <person name="Foley C.D."/>
            <person name="Franke A."/>
            <person name="Friedrich D."/>
            <person name="Gadbois L."/>
            <person name="Gearin G."/>
            <person name="Gearin C.R."/>
            <person name="Giannoukos G."/>
            <person name="Goode T."/>
            <person name="Graham J."/>
            <person name="Grandbois E."/>
            <person name="Grewal S."/>
            <person name="Gyaltsen K."/>
            <person name="Hafez N."/>
            <person name="Hagos B."/>
            <person name="Hall J."/>
            <person name="Henson C."/>
            <person name="Hollinger A."/>
            <person name="Honan T."/>
            <person name="Huard M.D."/>
            <person name="Hughes L."/>
            <person name="Hurhula B."/>
            <person name="Husby M.E."/>
            <person name="Kamat A."/>
            <person name="Kanga B."/>
            <person name="Kashin S."/>
            <person name="Khazanovich D."/>
            <person name="Kisner P."/>
            <person name="Lance K."/>
            <person name="Lara M."/>
            <person name="Lee W."/>
            <person name="Lennon N."/>
            <person name="Letendre F."/>
            <person name="LeVine R."/>
            <person name="Lipovsky A."/>
            <person name="Liu X."/>
            <person name="Liu J."/>
            <person name="Liu S."/>
            <person name="Lokyitsang T."/>
            <person name="Lokyitsang Y."/>
            <person name="Lubonja R."/>
            <person name="Lui A."/>
            <person name="MacDonald P."/>
            <person name="Magnisalis V."/>
            <person name="Maru K."/>
            <person name="Matthews C."/>
            <person name="McCusker W."/>
            <person name="McDonough S."/>
            <person name="Mehta T."/>
            <person name="Meldrim J."/>
            <person name="Meneus L."/>
            <person name="Mihai O."/>
            <person name="Mihalev A."/>
            <person name="Mihova T."/>
            <person name="Mittelman R."/>
            <person name="Mlenga V."/>
            <person name="Montmayeur A."/>
            <person name="Mulrain L."/>
            <person name="Navidi A."/>
            <person name="Naylor J."/>
            <person name="Negash T."/>
            <person name="Nguyen T."/>
            <person name="Nguyen N."/>
            <person name="Nicol R."/>
            <person name="Norbu C."/>
            <person name="Norbu N."/>
            <person name="Novod N."/>
            <person name="O'Neill B."/>
            <person name="Osman S."/>
            <person name="Markiewicz E."/>
            <person name="Oyono O.L."/>
            <person name="Patti C."/>
            <person name="Phunkhang P."/>
            <person name="Pierre F."/>
            <person name="Priest M."/>
            <person name="Raghuraman S."/>
            <person name="Rege F."/>
            <person name="Reyes R."/>
            <person name="Rise C."/>
            <person name="Rogov P."/>
            <person name="Ross K."/>
            <person name="Ryan E."/>
            <person name="Settipalli S."/>
            <person name="Shea T."/>
            <person name="Sherpa N."/>
            <person name="Shi L."/>
            <person name="Shih D."/>
            <person name="Sparrow T."/>
            <person name="Spaulding J."/>
            <person name="Stalker J."/>
            <person name="Stange-Thomann N."/>
            <person name="Stavropoulos S."/>
            <person name="Stone C."/>
            <person name="Strader C."/>
            <person name="Tesfaye S."/>
            <person name="Thomson T."/>
            <person name="Thoulutsang Y."/>
            <person name="Thoulutsang D."/>
            <person name="Topham K."/>
            <person name="Topping I."/>
            <person name="Tsamla T."/>
            <person name="Vassiliev H."/>
            <person name="Vo A."/>
            <person name="Wangchuk T."/>
            <person name="Wangdi T."/>
            <person name="Weiand M."/>
            <person name="Wilkinson J."/>
            <person name="Wilson A."/>
            <person name="Yadav S."/>
            <person name="Young G."/>
            <person name="Yu Q."/>
            <person name="Zembek L."/>
            <person name="Zhong D."/>
            <person name="Zimmer A."/>
            <person name="Zwirko Z."/>
            <person name="Jaffe D.B."/>
            <person name="Alvarez P."/>
            <person name="Brockman W."/>
            <person name="Butler J."/>
            <person name="Chin C."/>
            <person name="Gnerre S."/>
            <person name="Grabherr M."/>
            <person name="Kleber M."/>
            <person name="Mauceli E."/>
            <person name="MacCallum I."/>
        </authorList>
    </citation>
    <scope>NUCLEOTIDE SEQUENCE [LARGE SCALE GENOMIC DNA]</scope>
    <source>
        <strain evidence="15">Rob3c / Tucson 14021-0248.25</strain>
    </source>
</reference>
<evidence type="ECO:0000256" key="9">
    <source>
        <dbReference type="ARBA" id="ARBA00023136"/>
    </source>
</evidence>
<dbReference type="PANTHER" id="PTHR11690">
    <property type="entry name" value="AMILORIDE-SENSITIVE SODIUM CHANNEL-RELATED"/>
    <property type="match status" value="1"/>
</dbReference>
<dbReference type="PhylomeDB" id="B4I2C0"/>
<sequence length="281" mass="32196">MQLHTFPKLRMLPTNCTECFEEVYFRGELVANCEEIFKFHVTEMGYCFLANNLLDYDSIDEMPLRYSSLDNKRNLRLILRYSVMYKYEMYVNSPEDLPFFNSLTYTISNDSTTYAFNVEEIHNHEGVIDEPISQRKCKFPSETSVKGFPYSFSACMSIIRNDSLYCGLHKADCLIKAGVTHRVKEYVGSNTVCLPSCVEQQISLVGVITENQTIYKNNEQVTEIQIVSPPTVRYERKVTQTKLDLIVGIGSVAGLFFGASLLNLLEIISYFIKKVKTTIFG</sequence>
<keyword evidence="10 12" id="KW-0739">Sodium transport</keyword>
<keyword evidence="3 12" id="KW-0813">Transport</keyword>
<keyword evidence="15" id="KW-1185">Reference proteome</keyword>
<dbReference type="GO" id="GO:0005886">
    <property type="term" value="C:plasma membrane"/>
    <property type="evidence" value="ECO:0007669"/>
    <property type="project" value="TreeGrafter"/>
</dbReference>
<comment type="subcellular location">
    <subcellularLocation>
        <location evidence="1">Membrane</location>
        <topology evidence="1">Multi-pass membrane protein</topology>
    </subcellularLocation>
</comment>
<dbReference type="GO" id="GO:0008049">
    <property type="term" value="P:male courtship behavior"/>
    <property type="evidence" value="ECO:0007669"/>
    <property type="project" value="EnsemblMetazoa"/>
</dbReference>
<keyword evidence="8 12" id="KW-0406">Ion transport</keyword>
<dbReference type="EMBL" id="CH480820">
    <property type="protein sequence ID" value="EDW53915.1"/>
    <property type="molecule type" value="Genomic_DNA"/>
</dbReference>
<comment type="similarity">
    <text evidence="2 12">Belongs to the amiloride-sensitive sodium channel (TC 1.A.6) family.</text>
</comment>
<dbReference type="GO" id="GO:0002121">
    <property type="term" value="P:inter-male aggressive behavior"/>
    <property type="evidence" value="ECO:0007669"/>
    <property type="project" value="EnsemblMetazoa"/>
</dbReference>
<keyword evidence="6 13" id="KW-1133">Transmembrane helix</keyword>
<keyword evidence="11 12" id="KW-0407">Ion channel</keyword>
<gene>
    <name evidence="14" type="primary">Dsec\GM18277</name>
    <name evidence="14" type="ORF">Dsec_GM18277</name>
</gene>
<evidence type="ECO:0000256" key="7">
    <source>
        <dbReference type="ARBA" id="ARBA00023053"/>
    </source>
</evidence>
<dbReference type="AlphaFoldDB" id="B4I2C0"/>
<evidence type="ECO:0000256" key="2">
    <source>
        <dbReference type="ARBA" id="ARBA00007193"/>
    </source>
</evidence>
<keyword evidence="5 12" id="KW-0812">Transmembrane</keyword>
<evidence type="ECO:0000256" key="13">
    <source>
        <dbReference type="SAM" id="Phobius"/>
    </source>
</evidence>
<name>B4I2C0_DROSE</name>
<dbReference type="Proteomes" id="UP000001292">
    <property type="component" value="Unassembled WGS sequence"/>
</dbReference>
<keyword evidence="7" id="KW-0915">Sodium</keyword>
<protein>
    <submittedName>
        <fullName evidence="14">GM18277</fullName>
    </submittedName>
</protein>
<dbReference type="OMA" id="RNDSLYC"/>